<feature type="compositionally biased region" description="Low complexity" evidence="1">
    <location>
        <begin position="13"/>
        <end position="27"/>
    </location>
</feature>
<accession>A0A4D9D5L3</accession>
<keyword evidence="3" id="KW-1185">Reference proteome</keyword>
<feature type="region of interest" description="Disordered" evidence="1">
    <location>
        <begin position="1"/>
        <end position="46"/>
    </location>
</feature>
<evidence type="ECO:0000313" key="2">
    <source>
        <dbReference type="EMBL" id="TFJ86666.1"/>
    </source>
</evidence>
<dbReference type="Proteomes" id="UP000355283">
    <property type="component" value="Unassembled WGS sequence"/>
</dbReference>
<sequence>MASSLLLRHWINPSRTSETATPTASPTTSPPPSSPSSPSAVNLPSADATNLTYDRKLVGKEVMFKASKSAECEVEEGMRALKDYMALPPSQYSVLDADAIVRLSEDSFR</sequence>
<dbReference type="EMBL" id="SDOX01000008">
    <property type="protein sequence ID" value="TFJ86666.1"/>
    <property type="molecule type" value="Genomic_DNA"/>
</dbReference>
<comment type="caution">
    <text evidence="2">The sequence shown here is derived from an EMBL/GenBank/DDBJ whole genome shotgun (WGS) entry which is preliminary data.</text>
</comment>
<gene>
    <name evidence="2" type="ORF">NSK_002320</name>
</gene>
<organism evidence="2 3">
    <name type="scientific">Nannochloropsis salina CCMP1776</name>
    <dbReference type="NCBI Taxonomy" id="1027361"/>
    <lineage>
        <taxon>Eukaryota</taxon>
        <taxon>Sar</taxon>
        <taxon>Stramenopiles</taxon>
        <taxon>Ochrophyta</taxon>
        <taxon>Eustigmatophyceae</taxon>
        <taxon>Eustigmatales</taxon>
        <taxon>Monodopsidaceae</taxon>
        <taxon>Microchloropsis</taxon>
        <taxon>Microchloropsis salina</taxon>
    </lineage>
</organism>
<evidence type="ECO:0000313" key="3">
    <source>
        <dbReference type="Proteomes" id="UP000355283"/>
    </source>
</evidence>
<proteinExistence type="predicted"/>
<dbReference type="AlphaFoldDB" id="A0A4D9D5L3"/>
<name>A0A4D9D5L3_9STRA</name>
<dbReference type="OrthoDB" id="426136at2759"/>
<evidence type="ECO:0000256" key="1">
    <source>
        <dbReference type="SAM" id="MobiDB-lite"/>
    </source>
</evidence>
<protein>
    <submittedName>
        <fullName evidence="2">Uncharacterized protein</fullName>
    </submittedName>
</protein>
<reference evidence="2 3" key="1">
    <citation type="submission" date="2019-01" db="EMBL/GenBank/DDBJ databases">
        <title>Nuclear Genome Assembly of the Microalgal Biofuel strain Nannochloropsis salina CCMP1776.</title>
        <authorList>
            <person name="Hovde B."/>
        </authorList>
    </citation>
    <scope>NUCLEOTIDE SEQUENCE [LARGE SCALE GENOMIC DNA]</scope>
    <source>
        <strain evidence="2 3">CCMP1776</strain>
    </source>
</reference>